<evidence type="ECO:0000256" key="1">
    <source>
        <dbReference type="ARBA" id="ARBA00022487"/>
    </source>
</evidence>
<reference evidence="7 8" key="1">
    <citation type="submission" date="2020-04" db="EMBL/GenBank/DDBJ databases">
        <title>Hymenobacter polaris sp. nov., isolated from Arctic soil.</title>
        <authorList>
            <person name="Dahal R.H."/>
        </authorList>
    </citation>
    <scope>NUCLEOTIDE SEQUENCE [LARGE SCALE GENOMIC DNA]</scope>
    <source>
        <strain evidence="7 8">RP-2-7</strain>
    </source>
</reference>
<dbReference type="InterPro" id="IPR026444">
    <property type="entry name" value="Secre_tail"/>
</dbReference>
<comment type="caution">
    <text evidence="7">The sequence shown here is derived from an EMBL/GenBank/DDBJ whole genome shotgun (WGS) entry which is preliminary data.</text>
</comment>
<accession>A0A7Y0ADF5</accession>
<dbReference type="InterPro" id="IPR008979">
    <property type="entry name" value="Galactose-bd-like_sf"/>
</dbReference>
<protein>
    <submittedName>
        <fullName evidence="7">T9SS type A sorting domain-containing protein</fullName>
    </submittedName>
</protein>
<evidence type="ECO:0000256" key="2">
    <source>
        <dbReference type="ARBA" id="ARBA00022729"/>
    </source>
</evidence>
<dbReference type="EMBL" id="JABBGH010000001">
    <property type="protein sequence ID" value="NML65287.1"/>
    <property type="molecule type" value="Genomic_DNA"/>
</dbReference>
<dbReference type="SUPFAM" id="SSF49785">
    <property type="entry name" value="Galactose-binding domain-like"/>
    <property type="match status" value="1"/>
</dbReference>
<name>A0A7Y0ADF5_9BACT</name>
<dbReference type="InterPro" id="IPR029058">
    <property type="entry name" value="AB_hydrolase_fold"/>
</dbReference>
<evidence type="ECO:0000256" key="4">
    <source>
        <dbReference type="SAM" id="SignalP"/>
    </source>
</evidence>
<evidence type="ECO:0000313" key="8">
    <source>
        <dbReference type="Proteomes" id="UP000559626"/>
    </source>
</evidence>
<dbReference type="SUPFAM" id="SSF53474">
    <property type="entry name" value="alpha/beta-Hydrolases"/>
    <property type="match status" value="1"/>
</dbReference>
<keyword evidence="3" id="KW-0378">Hydrolase</keyword>
<feature type="chain" id="PRO_5030914459" evidence="4">
    <location>
        <begin position="36"/>
        <end position="818"/>
    </location>
</feature>
<proteinExistence type="predicted"/>
<keyword evidence="2 4" id="KW-0732">Signal</keyword>
<dbReference type="AlphaFoldDB" id="A0A7Y0ADF5"/>
<gene>
    <name evidence="7" type="ORF">HHL22_08735</name>
</gene>
<feature type="signal peptide" evidence="4">
    <location>
        <begin position="1"/>
        <end position="35"/>
    </location>
</feature>
<feature type="domain" description="4-O-methyl-glucuronoyl methylesterase-like" evidence="6">
    <location>
        <begin position="130"/>
        <end position="362"/>
    </location>
</feature>
<organism evidence="7 8">
    <name type="scientific">Hymenobacter polaris</name>
    <dbReference type="NCBI Taxonomy" id="2682546"/>
    <lineage>
        <taxon>Bacteria</taxon>
        <taxon>Pseudomonadati</taxon>
        <taxon>Bacteroidota</taxon>
        <taxon>Cytophagia</taxon>
        <taxon>Cytophagales</taxon>
        <taxon>Hymenobacteraceae</taxon>
        <taxon>Hymenobacter</taxon>
    </lineage>
</organism>
<dbReference type="InterPro" id="IPR054579">
    <property type="entry name" value="GCE-like_dom"/>
</dbReference>
<keyword evidence="8" id="KW-1185">Reference proteome</keyword>
<evidence type="ECO:0000313" key="7">
    <source>
        <dbReference type="EMBL" id="NML65287.1"/>
    </source>
</evidence>
<dbReference type="Pfam" id="PF18962">
    <property type="entry name" value="Por_Secre_tail"/>
    <property type="match status" value="1"/>
</dbReference>
<dbReference type="Gene3D" id="3.40.50.1820">
    <property type="entry name" value="alpha/beta hydrolase"/>
    <property type="match status" value="1"/>
</dbReference>
<dbReference type="Pfam" id="PF22244">
    <property type="entry name" value="GCE_fung"/>
    <property type="match status" value="1"/>
</dbReference>
<sequence length="818" mass="86857">MTSILFPAFGKTFTRKTPVALLAFLLSCTCLRALAQTPPLVYTVENTGASCAAPPLPTLSQLPVIQPLPDPFLWADGHGRTTSFSDWECRRNEIKAQIENYEIGTKPTRPQTITASYAAGTTAGTGTLTVNVTVNGKTATLTSQVTVPTGTGPFPAIIGMNSPTGSVPAAVFAGRSVATIQYNHNNVTTYGNPQLTDPFYQLYPDQNLSNAGQYAAWSWGVSRLIDGLELVQSSLPIDLKHLGVTGCSYAGKMALFAGALDERIALTIAQESGGGGAPAWRVSETLGAVEKLGATDYNWFKDDMKQFADANVPKLPHDHHELMAMIAPRALLVTGNTDFEWLANPSAYVSARAAHEIYKTLGLGDRFGFYIDSGHNHCAVPTTQIPAMQAFVDKFLLGNTTVSTDITVNPYPAVNYQRWYKWWGSGNPVLPAEPLGKRTWLEAECATVGAGWMVATDANASGGKYVQAKSGLSSPTTAPSATSAYLTMPVTIDSAATYNLVARMSIPAAEDYGYWLKIDNADFQAVTSQLATNPSFENGLTGWTTLNTNGATISANTVATDAHSGTGSMKVVNPTAQTGNQWKVQVSSTAFPTTIGNQYVISYWVRAAAAGGSIRLSTGPSSAQYQADQAIGTSWQQVSWTITASLASTTFLFDMGQVANTYYIDDVSVKEVGVDGWRWLKLKDAVLPVGPHTLTIAYNAGGNAKLDKLVLATSLASISGLGGTANNCNVVTATTSASSVAGPTVYPNPATDNISVELGANQLNVKSIEVVDVMGRVLSRVNVGKQATLSIPSDKLTPGVYLVRFKGDTTQTQRVTIL</sequence>
<feature type="domain" description="Secretion system C-terminal sorting" evidence="5">
    <location>
        <begin position="745"/>
        <end position="816"/>
    </location>
</feature>
<dbReference type="NCBIfam" id="TIGR04183">
    <property type="entry name" value="Por_Secre_tail"/>
    <property type="match status" value="1"/>
</dbReference>
<dbReference type="GO" id="GO:0052689">
    <property type="term" value="F:carboxylic ester hydrolase activity"/>
    <property type="evidence" value="ECO:0007669"/>
    <property type="project" value="UniProtKB-KW"/>
</dbReference>
<keyword evidence="1" id="KW-0719">Serine esterase</keyword>
<dbReference type="Gene3D" id="2.60.120.260">
    <property type="entry name" value="Galactose-binding domain-like"/>
    <property type="match status" value="2"/>
</dbReference>
<evidence type="ECO:0000259" key="5">
    <source>
        <dbReference type="Pfam" id="PF18962"/>
    </source>
</evidence>
<evidence type="ECO:0000256" key="3">
    <source>
        <dbReference type="ARBA" id="ARBA00022801"/>
    </source>
</evidence>
<dbReference type="Proteomes" id="UP000559626">
    <property type="component" value="Unassembled WGS sequence"/>
</dbReference>
<evidence type="ECO:0000259" key="6">
    <source>
        <dbReference type="Pfam" id="PF22244"/>
    </source>
</evidence>